<feature type="domain" description="Transposase InsH N-terminal" evidence="1">
    <location>
        <begin position="17"/>
        <end position="112"/>
    </location>
</feature>
<protein>
    <submittedName>
        <fullName evidence="3">IS5/IS1182 family transposase</fullName>
    </submittedName>
</protein>
<evidence type="ECO:0000313" key="4">
    <source>
        <dbReference type="Proteomes" id="UP000577891"/>
    </source>
</evidence>
<dbReference type="Pfam" id="PF05598">
    <property type="entry name" value="DUF772"/>
    <property type="match status" value="1"/>
</dbReference>
<dbReference type="PANTHER" id="PTHR33408:SF2">
    <property type="entry name" value="TRANSPOSASE DDE DOMAIN-CONTAINING PROTEIN"/>
    <property type="match status" value="1"/>
</dbReference>
<evidence type="ECO:0000259" key="2">
    <source>
        <dbReference type="Pfam" id="PF13751"/>
    </source>
</evidence>
<accession>A0A7W4IZH5</accession>
<sequence>MMGERTGTQEALFYGFSVEQHVPQSHVLRAIDRFVDLSGLRAHLSPFYSHTGRPSIDPELLIRMLSIGYCIGIRSERRLCEEVHLNLAYRWFCRLGLDGAVPDHSTFSKNRHGRFRESNLLPEVFEMTVRRCIEEKLVGGEAFAVDASLIRADVDRQRAVPGSDGLPPYATGRTVSEYLAVLDDAAFGAATPVVPKQLAPTDPAARFTAATPDRAFFSYSTNYLIDLDHAVVVDAEATTSVRQAEVTAQRRMIERTQERFGLWPERLAADTAYGEAANLAWLVEEKAIEPHIRVFDKSARSDGTFARSDFVFDHEDDSYVCPGGQRLRPSHRNFTTPRSYVDQDGFVRYRARQQDCGGCALRPRCTPNMPARKIMRSAHEGARDMARDLALTDAYFTSCRQRKKIEMLFAHLKRILKLDRLRLRGPNGAKDEFLLAAAAQNLRKLAKLIPIRSAVLPA</sequence>
<keyword evidence="4" id="KW-1185">Reference proteome</keyword>
<dbReference type="PANTHER" id="PTHR33408">
    <property type="entry name" value="TRANSPOSASE"/>
    <property type="match status" value="1"/>
</dbReference>
<dbReference type="Proteomes" id="UP000577891">
    <property type="component" value="Unassembled WGS sequence"/>
</dbReference>
<dbReference type="RefSeq" id="WP_182978274.1">
    <property type="nucleotide sequence ID" value="NZ_BAABGB010000013.1"/>
</dbReference>
<dbReference type="InterPro" id="IPR025668">
    <property type="entry name" value="Tnp_DDE_dom"/>
</dbReference>
<gene>
    <name evidence="3" type="ORF">HLH35_05915</name>
</gene>
<proteinExistence type="predicted"/>
<dbReference type="Pfam" id="PF13751">
    <property type="entry name" value="DDE_Tnp_1_6"/>
    <property type="match status" value="1"/>
</dbReference>
<dbReference type="EMBL" id="JABEQE010000004">
    <property type="protein sequence ID" value="MBB2171662.1"/>
    <property type="molecule type" value="Genomic_DNA"/>
</dbReference>
<evidence type="ECO:0000313" key="3">
    <source>
        <dbReference type="EMBL" id="MBB2171662.1"/>
    </source>
</evidence>
<comment type="caution">
    <text evidence="3">The sequence shown here is derived from an EMBL/GenBank/DDBJ whole genome shotgun (WGS) entry which is preliminary data.</text>
</comment>
<feature type="domain" description="Transposase DDE" evidence="2">
    <location>
        <begin position="320"/>
        <end position="446"/>
    </location>
</feature>
<dbReference type="InterPro" id="IPR008490">
    <property type="entry name" value="Transposase_InsH_N"/>
</dbReference>
<dbReference type="AlphaFoldDB" id="A0A7W4IZH5"/>
<organism evidence="3 4">
    <name type="scientific">Gluconacetobacter asukensis</name>
    <dbReference type="NCBI Taxonomy" id="1017181"/>
    <lineage>
        <taxon>Bacteria</taxon>
        <taxon>Pseudomonadati</taxon>
        <taxon>Pseudomonadota</taxon>
        <taxon>Alphaproteobacteria</taxon>
        <taxon>Acetobacterales</taxon>
        <taxon>Acetobacteraceae</taxon>
        <taxon>Gluconacetobacter</taxon>
    </lineage>
</organism>
<name>A0A7W4IZH5_9PROT</name>
<evidence type="ECO:0000259" key="1">
    <source>
        <dbReference type="Pfam" id="PF05598"/>
    </source>
</evidence>
<reference evidence="3 4" key="1">
    <citation type="submission" date="2020-04" db="EMBL/GenBank/DDBJ databases">
        <title>Description of novel Gluconacetobacter.</title>
        <authorList>
            <person name="Sombolestani A."/>
        </authorList>
    </citation>
    <scope>NUCLEOTIDE SEQUENCE [LARGE SCALE GENOMIC DNA]</scope>
    <source>
        <strain evidence="3 4">LMG 27724</strain>
    </source>
</reference>